<dbReference type="Pfam" id="PF08541">
    <property type="entry name" value="ACP_syn_III_C"/>
    <property type="match status" value="1"/>
</dbReference>
<protein>
    <recommendedName>
        <fullName evidence="9">Beta-ketoacyl-[acyl-carrier-protein] synthase III</fullName>
        <shortName evidence="9">Beta-ketoacyl-ACP synthase III</shortName>
        <shortName evidence="9">KAS III</shortName>
        <ecNumber evidence="9">2.3.1.180</ecNumber>
    </recommendedName>
    <alternativeName>
        <fullName evidence="9">3-oxoacyl-[acyl-carrier-protein] synthase 3</fullName>
    </alternativeName>
    <alternativeName>
        <fullName evidence="9">3-oxoacyl-[acyl-carrier-protein] synthase III</fullName>
    </alternativeName>
</protein>
<keyword evidence="4 9" id="KW-0276">Fatty acid metabolism</keyword>
<keyword evidence="9" id="KW-0963">Cytoplasm</keyword>
<keyword evidence="8 9" id="KW-0012">Acyltransferase</keyword>
<dbReference type="EC" id="2.3.1.180" evidence="9"/>
<dbReference type="HAMAP" id="MF_01815">
    <property type="entry name" value="FabH"/>
    <property type="match status" value="1"/>
</dbReference>
<comment type="similarity">
    <text evidence="1 9">Belongs to the thiolase-like superfamily. FabH family.</text>
</comment>
<feature type="region of interest" description="ACP-binding" evidence="9">
    <location>
        <begin position="246"/>
        <end position="250"/>
    </location>
</feature>
<accession>A0ABW5TG80</accession>
<dbReference type="InterPro" id="IPR013747">
    <property type="entry name" value="ACP_syn_III_C"/>
</dbReference>
<evidence type="ECO:0000256" key="4">
    <source>
        <dbReference type="ARBA" id="ARBA00022832"/>
    </source>
</evidence>
<keyword evidence="2 9" id="KW-0444">Lipid biosynthesis</keyword>
<dbReference type="PANTHER" id="PTHR43091:SF1">
    <property type="entry name" value="BETA-KETOACYL-[ACYL-CARRIER-PROTEIN] SYNTHASE III, CHLOROPLASTIC"/>
    <property type="match status" value="1"/>
</dbReference>
<proteinExistence type="inferred from homology"/>
<dbReference type="EMBL" id="JBHUMO010000013">
    <property type="protein sequence ID" value="MFD2728317.1"/>
    <property type="molecule type" value="Genomic_DNA"/>
</dbReference>
<comment type="domain">
    <text evidence="9">The last Arg residue of the ACP-binding site is essential for the weak association between ACP/AcpP and FabH.</text>
</comment>
<dbReference type="InterPro" id="IPR016039">
    <property type="entry name" value="Thiolase-like"/>
</dbReference>
<dbReference type="InterPro" id="IPR004655">
    <property type="entry name" value="FabH"/>
</dbReference>
<dbReference type="InterPro" id="IPR013751">
    <property type="entry name" value="ACP_syn_III_N"/>
</dbReference>
<evidence type="ECO:0000313" key="13">
    <source>
        <dbReference type="Proteomes" id="UP001597427"/>
    </source>
</evidence>
<comment type="subunit">
    <text evidence="9">Homodimer.</text>
</comment>
<dbReference type="NCBIfam" id="NF006829">
    <property type="entry name" value="PRK09352.1"/>
    <property type="match status" value="1"/>
</dbReference>
<organism evidence="12 13">
    <name type="scientific">Enterococcus camelliae</name>
    <dbReference type="NCBI Taxonomy" id="453959"/>
    <lineage>
        <taxon>Bacteria</taxon>
        <taxon>Bacillati</taxon>
        <taxon>Bacillota</taxon>
        <taxon>Bacilli</taxon>
        <taxon>Lactobacillales</taxon>
        <taxon>Enterococcaceae</taxon>
        <taxon>Enterococcus</taxon>
    </lineage>
</organism>
<sequence length="320" mass="34800">MVSYGRITTTASYVPPKIVTNTDLTKIMDTSDEWIYSRTGIKERHMAVNENTSDLCLHVAKSLLKKANKPSEELDFIIVATMTPDFHTPSVACIVQGSLGAANAFAFDISVACTGFVYALSLGNKLIQTGANCGLVIGGEVLTKMLDWEDRSTAVLFGDAAAGVLLEASEEPMILNESLCSDGLLGQALTSGFVEADPLSNKPKAIHPLQMEGRAIFDFATRTVVRSVRNLMQDEQTPVDYFLLHQANVRILDIFSRKLNISREKFLQNMQKYGNTSAATIPLLLDEAVTDGTIVLGSQQRIMMTGFGGGLTWGNLLLQV</sequence>
<evidence type="ECO:0000256" key="1">
    <source>
        <dbReference type="ARBA" id="ARBA00008642"/>
    </source>
</evidence>
<evidence type="ECO:0000259" key="10">
    <source>
        <dbReference type="Pfam" id="PF08541"/>
    </source>
</evidence>
<keyword evidence="6 9" id="KW-0275">Fatty acid biosynthesis</keyword>
<dbReference type="Proteomes" id="UP001597427">
    <property type="component" value="Unassembled WGS sequence"/>
</dbReference>
<comment type="pathway">
    <text evidence="9">Lipid metabolism; fatty acid biosynthesis.</text>
</comment>
<evidence type="ECO:0000259" key="11">
    <source>
        <dbReference type="Pfam" id="PF08545"/>
    </source>
</evidence>
<dbReference type="PANTHER" id="PTHR43091">
    <property type="entry name" value="3-OXOACYL-[ACYL-CARRIER-PROTEIN] SYNTHASE"/>
    <property type="match status" value="1"/>
</dbReference>
<evidence type="ECO:0000256" key="6">
    <source>
        <dbReference type="ARBA" id="ARBA00023160"/>
    </source>
</evidence>
<comment type="catalytic activity">
    <reaction evidence="9">
        <text>malonyl-[ACP] + acetyl-CoA + H(+) = 3-oxobutanoyl-[ACP] + CO2 + CoA</text>
        <dbReference type="Rhea" id="RHEA:12080"/>
        <dbReference type="Rhea" id="RHEA-COMP:9623"/>
        <dbReference type="Rhea" id="RHEA-COMP:9625"/>
        <dbReference type="ChEBI" id="CHEBI:15378"/>
        <dbReference type="ChEBI" id="CHEBI:16526"/>
        <dbReference type="ChEBI" id="CHEBI:57287"/>
        <dbReference type="ChEBI" id="CHEBI:57288"/>
        <dbReference type="ChEBI" id="CHEBI:78449"/>
        <dbReference type="ChEBI" id="CHEBI:78450"/>
        <dbReference type="EC" id="2.3.1.180"/>
    </reaction>
</comment>
<keyword evidence="5 9" id="KW-0443">Lipid metabolism</keyword>
<evidence type="ECO:0000256" key="7">
    <source>
        <dbReference type="ARBA" id="ARBA00023268"/>
    </source>
</evidence>
<feature type="active site" evidence="9">
    <location>
        <position position="245"/>
    </location>
</feature>
<dbReference type="SUPFAM" id="SSF53901">
    <property type="entry name" value="Thiolase-like"/>
    <property type="match status" value="1"/>
</dbReference>
<evidence type="ECO:0000256" key="9">
    <source>
        <dbReference type="HAMAP-Rule" id="MF_01815"/>
    </source>
</evidence>
<keyword evidence="3 9" id="KW-0808">Transferase</keyword>
<feature type="active site" evidence="9">
    <location>
        <position position="113"/>
    </location>
</feature>
<evidence type="ECO:0000256" key="5">
    <source>
        <dbReference type="ARBA" id="ARBA00023098"/>
    </source>
</evidence>
<name>A0ABW5TG80_9ENTE</name>
<feature type="active site" evidence="9">
    <location>
        <position position="275"/>
    </location>
</feature>
<comment type="caution">
    <text evidence="12">The sequence shown here is derived from an EMBL/GenBank/DDBJ whole genome shotgun (WGS) entry which is preliminary data.</text>
</comment>
<comment type="function">
    <text evidence="9">Catalyzes the condensation reaction of fatty acid synthesis by the addition to an acyl acceptor of two carbons from malonyl-ACP. Catalyzes the first condensation reaction which initiates fatty acid synthesis and may therefore play a role in governing the total rate of fatty acid production. Possesses both acetoacetyl-ACP synthase and acetyl transacylase activities. Its substrate specificity determines the biosynthesis of branched-chain and/or straight-chain of fatty acids.</text>
</comment>
<feature type="domain" description="Beta-ketoacyl-[acyl-carrier-protein] synthase III C-terminal" evidence="10">
    <location>
        <begin position="239"/>
        <end position="319"/>
    </location>
</feature>
<dbReference type="CDD" id="cd00830">
    <property type="entry name" value="KAS_III"/>
    <property type="match status" value="1"/>
</dbReference>
<reference evidence="13" key="1">
    <citation type="journal article" date="2019" name="Int. J. Syst. Evol. Microbiol.">
        <title>The Global Catalogue of Microorganisms (GCM) 10K type strain sequencing project: providing services to taxonomists for standard genome sequencing and annotation.</title>
        <authorList>
            <consortium name="The Broad Institute Genomics Platform"/>
            <consortium name="The Broad Institute Genome Sequencing Center for Infectious Disease"/>
            <person name="Wu L."/>
            <person name="Ma J."/>
        </authorList>
    </citation>
    <scope>NUCLEOTIDE SEQUENCE [LARGE SCALE GENOMIC DNA]</scope>
    <source>
        <strain evidence="13">TISTR 932</strain>
    </source>
</reference>
<evidence type="ECO:0000256" key="3">
    <source>
        <dbReference type="ARBA" id="ARBA00022679"/>
    </source>
</evidence>
<feature type="domain" description="Beta-ketoacyl-[acyl-carrier-protein] synthase III N-terminal" evidence="11">
    <location>
        <begin position="107"/>
        <end position="183"/>
    </location>
</feature>
<keyword evidence="7 9" id="KW-0511">Multifunctional enzyme</keyword>
<dbReference type="RefSeq" id="WP_379979598.1">
    <property type="nucleotide sequence ID" value="NZ_JBHUMO010000013.1"/>
</dbReference>
<evidence type="ECO:0000256" key="2">
    <source>
        <dbReference type="ARBA" id="ARBA00022516"/>
    </source>
</evidence>
<comment type="subcellular location">
    <subcellularLocation>
        <location evidence="9">Cytoplasm</location>
    </subcellularLocation>
</comment>
<dbReference type="Gene3D" id="3.40.47.10">
    <property type="match status" value="1"/>
</dbReference>
<evidence type="ECO:0000256" key="8">
    <source>
        <dbReference type="ARBA" id="ARBA00023315"/>
    </source>
</evidence>
<dbReference type="Pfam" id="PF08545">
    <property type="entry name" value="ACP_syn_III"/>
    <property type="match status" value="1"/>
</dbReference>
<dbReference type="NCBIfam" id="TIGR00747">
    <property type="entry name" value="fabH"/>
    <property type="match status" value="1"/>
</dbReference>
<evidence type="ECO:0000313" key="12">
    <source>
        <dbReference type="EMBL" id="MFD2728317.1"/>
    </source>
</evidence>
<gene>
    <name evidence="9" type="primary">fabH</name>
    <name evidence="12" type="ORF">ACFSR0_02550</name>
</gene>
<dbReference type="GO" id="GO:0033818">
    <property type="term" value="F:beta-ketoacyl-acyl-carrier-protein synthase III activity"/>
    <property type="evidence" value="ECO:0007669"/>
    <property type="project" value="UniProtKB-EC"/>
</dbReference>
<keyword evidence="13" id="KW-1185">Reference proteome</keyword>